<organism evidence="1 2">
    <name type="scientific">Natronomicrosphaera hydrolytica</name>
    <dbReference type="NCBI Taxonomy" id="3242702"/>
    <lineage>
        <taxon>Bacteria</taxon>
        <taxon>Pseudomonadati</taxon>
        <taxon>Planctomycetota</taxon>
        <taxon>Phycisphaerae</taxon>
        <taxon>Phycisphaerales</taxon>
        <taxon>Phycisphaeraceae</taxon>
        <taxon>Natronomicrosphaera</taxon>
    </lineage>
</organism>
<evidence type="ECO:0000313" key="2">
    <source>
        <dbReference type="Proteomes" id="UP001575105"/>
    </source>
</evidence>
<dbReference type="RefSeq" id="WP_425345495.1">
    <property type="nucleotide sequence ID" value="NZ_JBGUBD010000005.1"/>
</dbReference>
<keyword evidence="2" id="KW-1185">Reference proteome</keyword>
<reference evidence="1 2" key="1">
    <citation type="submission" date="2024-08" db="EMBL/GenBank/DDBJ databases">
        <title>Whole-genome sequencing of halo(alkali)philic microorganisms from hypersaline lakes.</title>
        <authorList>
            <person name="Sorokin D.Y."/>
            <person name="Merkel A.Y."/>
            <person name="Messina E."/>
            <person name="Yakimov M."/>
        </authorList>
    </citation>
    <scope>NUCLEOTIDE SEQUENCE [LARGE SCALE GENOMIC DNA]</scope>
    <source>
        <strain evidence="1 2">AB-hyl4</strain>
    </source>
</reference>
<dbReference type="EMBL" id="JBGUBD010000005">
    <property type="protein sequence ID" value="MFA9478569.1"/>
    <property type="molecule type" value="Genomic_DNA"/>
</dbReference>
<evidence type="ECO:0000313" key="1">
    <source>
        <dbReference type="EMBL" id="MFA9478569.1"/>
    </source>
</evidence>
<dbReference type="Proteomes" id="UP001575105">
    <property type="component" value="Unassembled WGS sequence"/>
</dbReference>
<accession>A0ABV4U7S9</accession>
<gene>
    <name evidence="1" type="ORF">ACERK3_09700</name>
</gene>
<name>A0ABV4U7S9_9BACT</name>
<proteinExistence type="predicted"/>
<sequence>MNNFTPVTNDKSGESYAFRRGVLAGIDTTLLHIAKGATAEQLQSWRAECEAWADGGGWPSPPPALADVEGGEV</sequence>
<protein>
    <submittedName>
        <fullName evidence="1">Uncharacterized protein</fullName>
    </submittedName>
</protein>
<comment type="caution">
    <text evidence="1">The sequence shown here is derived from an EMBL/GenBank/DDBJ whole genome shotgun (WGS) entry which is preliminary data.</text>
</comment>